<gene>
    <name evidence="2" type="ORF">B0H16DRAFT_1721121</name>
</gene>
<evidence type="ECO:0000256" key="1">
    <source>
        <dbReference type="SAM" id="SignalP"/>
    </source>
</evidence>
<keyword evidence="3" id="KW-1185">Reference proteome</keyword>
<comment type="caution">
    <text evidence="2">The sequence shown here is derived from an EMBL/GenBank/DDBJ whole genome shotgun (WGS) entry which is preliminary data.</text>
</comment>
<dbReference type="AlphaFoldDB" id="A0AAD7J6A5"/>
<dbReference type="EMBL" id="JARKIB010000043">
    <property type="protein sequence ID" value="KAJ7758002.1"/>
    <property type="molecule type" value="Genomic_DNA"/>
</dbReference>
<feature type="chain" id="PRO_5042260494" evidence="1">
    <location>
        <begin position="20"/>
        <end position="227"/>
    </location>
</feature>
<keyword evidence="1" id="KW-0732">Signal</keyword>
<proteinExistence type="predicted"/>
<feature type="signal peptide" evidence="1">
    <location>
        <begin position="1"/>
        <end position="19"/>
    </location>
</feature>
<name>A0AAD7J6A5_9AGAR</name>
<dbReference type="Proteomes" id="UP001215598">
    <property type="component" value="Unassembled WGS sequence"/>
</dbReference>
<reference evidence="2" key="1">
    <citation type="submission" date="2023-03" db="EMBL/GenBank/DDBJ databases">
        <title>Massive genome expansion in bonnet fungi (Mycena s.s.) driven by repeated elements and novel gene families across ecological guilds.</title>
        <authorList>
            <consortium name="Lawrence Berkeley National Laboratory"/>
            <person name="Harder C.B."/>
            <person name="Miyauchi S."/>
            <person name="Viragh M."/>
            <person name="Kuo A."/>
            <person name="Thoen E."/>
            <person name="Andreopoulos B."/>
            <person name="Lu D."/>
            <person name="Skrede I."/>
            <person name="Drula E."/>
            <person name="Henrissat B."/>
            <person name="Morin E."/>
            <person name="Kohler A."/>
            <person name="Barry K."/>
            <person name="LaButti K."/>
            <person name="Morin E."/>
            <person name="Salamov A."/>
            <person name="Lipzen A."/>
            <person name="Mereny Z."/>
            <person name="Hegedus B."/>
            <person name="Baldrian P."/>
            <person name="Stursova M."/>
            <person name="Weitz H."/>
            <person name="Taylor A."/>
            <person name="Grigoriev I.V."/>
            <person name="Nagy L.G."/>
            <person name="Martin F."/>
            <person name="Kauserud H."/>
        </authorList>
    </citation>
    <scope>NUCLEOTIDE SEQUENCE</scope>
    <source>
        <strain evidence="2">CBHHK182m</strain>
    </source>
</reference>
<accession>A0AAD7J6A5</accession>
<sequence>MMTPPSALFVFALVTVAASLQNFPGCLPDEDATIVSESLFPVADTTGPPVIGEVFTNLTLTYYTCPSRQAAQNCPQQGTRRSAPIDINGIMDSSAVFASTFNCDQAAGSIPTLWDCGNIDTIVIDNPIRPMVAVIPALSGLAVSLPNNTCAMVFLNDDANDDYETSLHTIPDMDFDIIEVCPGPFKDGFIGSVRSPVQPGVQNWEVRITASGFLPDSIGTPVDPLRR</sequence>
<evidence type="ECO:0000313" key="3">
    <source>
        <dbReference type="Proteomes" id="UP001215598"/>
    </source>
</evidence>
<evidence type="ECO:0000313" key="2">
    <source>
        <dbReference type="EMBL" id="KAJ7758002.1"/>
    </source>
</evidence>
<organism evidence="2 3">
    <name type="scientific">Mycena metata</name>
    <dbReference type="NCBI Taxonomy" id="1033252"/>
    <lineage>
        <taxon>Eukaryota</taxon>
        <taxon>Fungi</taxon>
        <taxon>Dikarya</taxon>
        <taxon>Basidiomycota</taxon>
        <taxon>Agaricomycotina</taxon>
        <taxon>Agaricomycetes</taxon>
        <taxon>Agaricomycetidae</taxon>
        <taxon>Agaricales</taxon>
        <taxon>Marasmiineae</taxon>
        <taxon>Mycenaceae</taxon>
        <taxon>Mycena</taxon>
    </lineage>
</organism>
<protein>
    <submittedName>
        <fullName evidence="2">Uncharacterized protein</fullName>
    </submittedName>
</protein>